<keyword evidence="5 7" id="KW-1133">Transmembrane helix</keyword>
<dbReference type="GO" id="GO:0005886">
    <property type="term" value="C:plasma membrane"/>
    <property type="evidence" value="ECO:0007669"/>
    <property type="project" value="UniProtKB-SubCell"/>
</dbReference>
<evidence type="ECO:0000256" key="4">
    <source>
        <dbReference type="ARBA" id="ARBA00022692"/>
    </source>
</evidence>
<evidence type="ECO:0000256" key="7">
    <source>
        <dbReference type="SAM" id="Phobius"/>
    </source>
</evidence>
<feature type="transmembrane region" description="Helical" evidence="7">
    <location>
        <begin position="111"/>
        <end position="130"/>
    </location>
</feature>
<keyword evidence="4 7" id="KW-0812">Transmembrane</keyword>
<evidence type="ECO:0000256" key="2">
    <source>
        <dbReference type="ARBA" id="ARBA00006679"/>
    </source>
</evidence>
<dbReference type="AlphaFoldDB" id="A0A085Z9X6"/>
<evidence type="ECO:0000256" key="5">
    <source>
        <dbReference type="ARBA" id="ARBA00022989"/>
    </source>
</evidence>
<evidence type="ECO:0000256" key="1">
    <source>
        <dbReference type="ARBA" id="ARBA00004651"/>
    </source>
</evidence>
<dbReference type="PANTHER" id="PTHR33452:SF1">
    <property type="entry name" value="INNER MEMBRANE PROTEIN YPHA-RELATED"/>
    <property type="match status" value="1"/>
</dbReference>
<dbReference type="eggNOG" id="COG2259">
    <property type="taxonomic scope" value="Bacteria"/>
</dbReference>
<name>A0A085Z9X6_9FLAO</name>
<dbReference type="EMBL" id="JPRP01000001">
    <property type="protein sequence ID" value="KFF01240.1"/>
    <property type="molecule type" value="Genomic_DNA"/>
</dbReference>
<feature type="transmembrane region" description="Helical" evidence="7">
    <location>
        <begin position="82"/>
        <end position="99"/>
    </location>
</feature>
<comment type="subcellular location">
    <subcellularLocation>
        <location evidence="1">Cell membrane</location>
        <topology evidence="1">Multi-pass membrane protein</topology>
    </subcellularLocation>
</comment>
<sequence length="143" mass="15956">MSYVNSKTNPLIFDIIIFIVRLFVGFAMLSHGYPKLQNLIDGNLGKDPFDFLGLGPTITLGLTVFSEFICSIFLILGLFTRVAAGFLIFTMAIVAFVKHGADGFNARELSLLYLSIYLMIIAFGAGKISVDYMIEKRKRANDW</sequence>
<feature type="transmembrane region" description="Helical" evidence="7">
    <location>
        <begin position="53"/>
        <end position="75"/>
    </location>
</feature>
<protein>
    <submittedName>
        <fullName evidence="8">DoxX family protein</fullName>
    </submittedName>
</protein>
<evidence type="ECO:0000313" key="8">
    <source>
        <dbReference type="EMBL" id="KFF01240.1"/>
    </source>
</evidence>
<proteinExistence type="inferred from homology"/>
<accession>A0A085Z9X6</accession>
<dbReference type="Proteomes" id="UP000028713">
    <property type="component" value="Unassembled WGS sequence"/>
</dbReference>
<dbReference type="Pfam" id="PF07681">
    <property type="entry name" value="DoxX"/>
    <property type="match status" value="1"/>
</dbReference>
<evidence type="ECO:0000256" key="3">
    <source>
        <dbReference type="ARBA" id="ARBA00022475"/>
    </source>
</evidence>
<reference evidence="8 9" key="1">
    <citation type="submission" date="2014-07" db="EMBL/GenBank/DDBJ databases">
        <title>Genome of Chryseobacterium formosense LMG 24722.</title>
        <authorList>
            <person name="Pipes S.E."/>
            <person name="Stropko S.J."/>
            <person name="Newman J.D."/>
        </authorList>
    </citation>
    <scope>NUCLEOTIDE SEQUENCE [LARGE SCALE GENOMIC DNA]</scope>
    <source>
        <strain evidence="8 9">LMG 24722</strain>
    </source>
</reference>
<evidence type="ECO:0000313" key="9">
    <source>
        <dbReference type="Proteomes" id="UP000028713"/>
    </source>
</evidence>
<keyword evidence="9" id="KW-1185">Reference proteome</keyword>
<comment type="similarity">
    <text evidence="2">Belongs to the DoxX family.</text>
</comment>
<dbReference type="STRING" id="236814.IX39_11685"/>
<dbReference type="OrthoDB" id="9813193at2"/>
<organism evidence="8 9">
    <name type="scientific">Chryseobacterium formosense</name>
    <dbReference type="NCBI Taxonomy" id="236814"/>
    <lineage>
        <taxon>Bacteria</taxon>
        <taxon>Pseudomonadati</taxon>
        <taxon>Bacteroidota</taxon>
        <taxon>Flavobacteriia</taxon>
        <taxon>Flavobacteriales</taxon>
        <taxon>Weeksellaceae</taxon>
        <taxon>Chryseobacterium group</taxon>
        <taxon>Chryseobacterium</taxon>
    </lineage>
</organism>
<feature type="transmembrane region" description="Helical" evidence="7">
    <location>
        <begin position="12"/>
        <end position="33"/>
    </location>
</feature>
<gene>
    <name evidence="8" type="ORF">IX39_11685</name>
</gene>
<keyword evidence="6 7" id="KW-0472">Membrane</keyword>
<dbReference type="InterPro" id="IPR032808">
    <property type="entry name" value="DoxX"/>
</dbReference>
<evidence type="ECO:0000256" key="6">
    <source>
        <dbReference type="ARBA" id="ARBA00023136"/>
    </source>
</evidence>
<dbReference type="PANTHER" id="PTHR33452">
    <property type="entry name" value="OXIDOREDUCTASE CATD-RELATED"/>
    <property type="match status" value="1"/>
</dbReference>
<keyword evidence="3" id="KW-1003">Cell membrane</keyword>
<comment type="caution">
    <text evidence="8">The sequence shown here is derived from an EMBL/GenBank/DDBJ whole genome shotgun (WGS) entry which is preliminary data.</text>
</comment>
<dbReference type="InterPro" id="IPR051907">
    <property type="entry name" value="DoxX-like_oxidoreductase"/>
</dbReference>
<dbReference type="RefSeq" id="WP_034676465.1">
    <property type="nucleotide sequence ID" value="NZ_FPAP01000001.1"/>
</dbReference>